<sequence>MSRLHASTLDMDNGGSRSDRAAETPAAMNVQEAAGLDAVEPDMAGLAPPLDAVNRYLVMVGISLDVVRADLLREVEARLAVMHRSMTRRTREIRALACVERVLCERLGARPGSNTTDPDTASRRLLFSIDPTEEAQRRLLAVGSAEAGASSLGTLSNLMCVPSRGAPRPMPRQRIEFRHPPWHWTPRGIGSRRLKGASAATS</sequence>
<organism evidence="2 3">
    <name type="scientific">Marivibrio halodurans</name>
    <dbReference type="NCBI Taxonomy" id="2039722"/>
    <lineage>
        <taxon>Bacteria</taxon>
        <taxon>Pseudomonadati</taxon>
        <taxon>Pseudomonadota</taxon>
        <taxon>Alphaproteobacteria</taxon>
        <taxon>Rhodospirillales</taxon>
        <taxon>Rhodospirillaceae</taxon>
        <taxon>Marivibrio</taxon>
    </lineage>
</organism>
<dbReference type="AlphaFoldDB" id="A0A8J7S1E3"/>
<evidence type="ECO:0000256" key="1">
    <source>
        <dbReference type="SAM" id="MobiDB-lite"/>
    </source>
</evidence>
<protein>
    <submittedName>
        <fullName evidence="2">Uncharacterized protein</fullName>
    </submittedName>
</protein>
<proteinExistence type="predicted"/>
<keyword evidence="3" id="KW-1185">Reference proteome</keyword>
<gene>
    <name evidence="2" type="ORF">KAJ83_16245</name>
</gene>
<name>A0A8J7S1E3_9PROT</name>
<dbReference type="RefSeq" id="WP_210683164.1">
    <property type="nucleotide sequence ID" value="NZ_JAGMWN010000009.1"/>
</dbReference>
<dbReference type="EMBL" id="JAGMWN010000009">
    <property type="protein sequence ID" value="MBP5858572.1"/>
    <property type="molecule type" value="Genomic_DNA"/>
</dbReference>
<dbReference type="Proteomes" id="UP000672602">
    <property type="component" value="Unassembled WGS sequence"/>
</dbReference>
<evidence type="ECO:0000313" key="2">
    <source>
        <dbReference type="EMBL" id="MBP5858572.1"/>
    </source>
</evidence>
<accession>A0A8J7S1E3</accession>
<evidence type="ECO:0000313" key="3">
    <source>
        <dbReference type="Proteomes" id="UP000672602"/>
    </source>
</evidence>
<comment type="caution">
    <text evidence="2">The sequence shown here is derived from an EMBL/GenBank/DDBJ whole genome shotgun (WGS) entry which is preliminary data.</text>
</comment>
<reference evidence="2" key="1">
    <citation type="submission" date="2021-04" db="EMBL/GenBank/DDBJ databases">
        <authorList>
            <person name="Zhang D.-C."/>
        </authorList>
    </citation>
    <scope>NUCLEOTIDE SEQUENCE</scope>
    <source>
        <strain evidence="2">CGMCC 1.15697</strain>
    </source>
</reference>
<feature type="region of interest" description="Disordered" evidence="1">
    <location>
        <begin position="1"/>
        <end position="27"/>
    </location>
</feature>